<dbReference type="EMBL" id="ABDF02000070">
    <property type="protein sequence ID" value="EHK21539.1"/>
    <property type="molecule type" value="Genomic_DNA"/>
</dbReference>
<organism evidence="2 3">
    <name type="scientific">Hypocrea virens (strain Gv29-8 / FGSC 10586)</name>
    <name type="common">Gliocladium virens</name>
    <name type="synonym">Trichoderma virens</name>
    <dbReference type="NCBI Taxonomy" id="413071"/>
    <lineage>
        <taxon>Eukaryota</taxon>
        <taxon>Fungi</taxon>
        <taxon>Dikarya</taxon>
        <taxon>Ascomycota</taxon>
        <taxon>Pezizomycotina</taxon>
        <taxon>Sordariomycetes</taxon>
        <taxon>Hypocreomycetidae</taxon>
        <taxon>Hypocreales</taxon>
        <taxon>Hypocreaceae</taxon>
        <taxon>Trichoderma</taxon>
    </lineage>
</organism>
<evidence type="ECO:0000313" key="2">
    <source>
        <dbReference type="EMBL" id="EHK21539.1"/>
    </source>
</evidence>
<dbReference type="GeneID" id="25790176"/>
<dbReference type="RefSeq" id="XP_013955733.1">
    <property type="nucleotide sequence ID" value="XM_014100258.1"/>
</dbReference>
<dbReference type="AlphaFoldDB" id="G9MVP2"/>
<name>G9MVP2_HYPVG</name>
<protein>
    <submittedName>
        <fullName evidence="2">Uncharacterized protein</fullName>
    </submittedName>
</protein>
<accession>G9MVP2</accession>
<keyword evidence="3" id="KW-1185">Reference proteome</keyword>
<evidence type="ECO:0000313" key="3">
    <source>
        <dbReference type="Proteomes" id="UP000007115"/>
    </source>
</evidence>
<evidence type="ECO:0000256" key="1">
    <source>
        <dbReference type="SAM" id="MobiDB-lite"/>
    </source>
</evidence>
<proteinExistence type="predicted"/>
<feature type="compositionally biased region" description="Basic and acidic residues" evidence="1">
    <location>
        <begin position="89"/>
        <end position="101"/>
    </location>
</feature>
<reference evidence="2 3" key="1">
    <citation type="journal article" date="2011" name="Genome Biol.">
        <title>Comparative genome sequence analysis underscores mycoparasitism as the ancestral life style of Trichoderma.</title>
        <authorList>
            <person name="Kubicek C.P."/>
            <person name="Herrera-Estrella A."/>
            <person name="Seidl-Seiboth V."/>
            <person name="Martinez D.A."/>
            <person name="Druzhinina I.S."/>
            <person name="Thon M."/>
            <person name="Zeilinger S."/>
            <person name="Casas-Flores S."/>
            <person name="Horwitz B.A."/>
            <person name="Mukherjee P.K."/>
            <person name="Mukherjee M."/>
            <person name="Kredics L."/>
            <person name="Alcaraz L.D."/>
            <person name="Aerts A."/>
            <person name="Antal Z."/>
            <person name="Atanasova L."/>
            <person name="Cervantes-Badillo M.G."/>
            <person name="Challacombe J."/>
            <person name="Chertkov O."/>
            <person name="McCluskey K."/>
            <person name="Coulpier F."/>
            <person name="Deshpande N."/>
            <person name="von Doehren H."/>
            <person name="Ebbole D.J."/>
            <person name="Esquivel-Naranjo E.U."/>
            <person name="Fekete E."/>
            <person name="Flipphi M."/>
            <person name="Glaser F."/>
            <person name="Gomez-Rodriguez E.Y."/>
            <person name="Gruber S."/>
            <person name="Han C."/>
            <person name="Henrissat B."/>
            <person name="Hermosa R."/>
            <person name="Hernandez-Onate M."/>
            <person name="Karaffa L."/>
            <person name="Kosti I."/>
            <person name="Le Crom S."/>
            <person name="Lindquist E."/>
            <person name="Lucas S."/>
            <person name="Luebeck M."/>
            <person name="Luebeck P.S."/>
            <person name="Margeot A."/>
            <person name="Metz B."/>
            <person name="Misra M."/>
            <person name="Nevalainen H."/>
            <person name="Omann M."/>
            <person name="Packer N."/>
            <person name="Perrone G."/>
            <person name="Uresti-Rivera E.E."/>
            <person name="Salamov A."/>
            <person name="Schmoll M."/>
            <person name="Seiboth B."/>
            <person name="Shapiro H."/>
            <person name="Sukno S."/>
            <person name="Tamayo-Ramos J.A."/>
            <person name="Tisch D."/>
            <person name="Wiest A."/>
            <person name="Wilkinson H.H."/>
            <person name="Zhang M."/>
            <person name="Coutinho P.M."/>
            <person name="Kenerley C.M."/>
            <person name="Monte E."/>
            <person name="Baker S.E."/>
            <person name="Grigoriev I.V."/>
        </authorList>
    </citation>
    <scope>NUCLEOTIDE SEQUENCE [LARGE SCALE GENOMIC DNA]</scope>
    <source>
        <strain evidence="3">Gv29-8 / FGSC 10586</strain>
    </source>
</reference>
<gene>
    <name evidence="2" type="ORF">TRIVIDRAFT_201952</name>
</gene>
<feature type="region of interest" description="Disordered" evidence="1">
    <location>
        <begin position="28"/>
        <end position="47"/>
    </location>
</feature>
<dbReference type="VEuPathDB" id="FungiDB:TRIVIDRAFT_201952"/>
<dbReference type="InParanoid" id="G9MVP2"/>
<feature type="region of interest" description="Disordered" evidence="1">
    <location>
        <begin position="86"/>
        <end position="108"/>
    </location>
</feature>
<sequence length="203" mass="22768">MLQGGCRFEIRLYRVRLCYSYSMDGRDKLSTNPPVSPDGPQPRLQDEARQARRYFGSPSLYLVDKRSTRQGNDYCLLSPRAHITQPSRAMDRSKSGREAVSRSRLSQPSSCRPLIPEIGFPNLNIWRRFQLAAVPPPLATATGRHDSSCRVQHTASIGFINLRNKLMVAPSSTADSIKAQLGSARPSPRTVEKQKWQQSKGRG</sequence>
<dbReference type="HOGENOM" id="CLU_1349100_0_0_1"/>
<comment type="caution">
    <text evidence="2">The sequence shown here is derived from an EMBL/GenBank/DDBJ whole genome shotgun (WGS) entry which is preliminary data.</text>
</comment>
<dbReference type="Proteomes" id="UP000007115">
    <property type="component" value="Unassembled WGS sequence"/>
</dbReference>
<feature type="region of interest" description="Disordered" evidence="1">
    <location>
        <begin position="175"/>
        <end position="203"/>
    </location>
</feature>